<comment type="caution">
    <text evidence="1">The sequence shown here is derived from an EMBL/GenBank/DDBJ whole genome shotgun (WGS) entry which is preliminary data.</text>
</comment>
<dbReference type="Proteomes" id="UP001165960">
    <property type="component" value="Unassembled WGS sequence"/>
</dbReference>
<dbReference type="EMBL" id="QTSX02002949">
    <property type="protein sequence ID" value="KAJ9072922.1"/>
    <property type="molecule type" value="Genomic_DNA"/>
</dbReference>
<gene>
    <name evidence="1" type="ORF">DSO57_1022014</name>
</gene>
<sequence>MPSSRISREKELFKNYLNNGKGKCHFDMTQFAALDFVRPEHTGIGFAALLEDAYMMKHSIIVMNAAIHCVSILPLLDFEDESLPFAFSL</sequence>
<keyword evidence="2" id="KW-1185">Reference proteome</keyword>
<proteinExistence type="predicted"/>
<protein>
    <submittedName>
        <fullName evidence="1">Uncharacterized protein</fullName>
    </submittedName>
</protein>
<name>A0ACC2TE99_9FUNG</name>
<evidence type="ECO:0000313" key="2">
    <source>
        <dbReference type="Proteomes" id="UP001165960"/>
    </source>
</evidence>
<reference evidence="1" key="1">
    <citation type="submission" date="2022-04" db="EMBL/GenBank/DDBJ databases">
        <title>Genome of the entomopathogenic fungus Entomophthora muscae.</title>
        <authorList>
            <person name="Elya C."/>
            <person name="Lovett B.R."/>
            <person name="Lee E."/>
            <person name="Macias A.M."/>
            <person name="Hajek A.E."/>
            <person name="De Bivort B.L."/>
            <person name="Kasson M.T."/>
            <person name="De Fine Licht H.H."/>
            <person name="Stajich J.E."/>
        </authorList>
    </citation>
    <scope>NUCLEOTIDE SEQUENCE</scope>
    <source>
        <strain evidence="1">Berkeley</strain>
    </source>
</reference>
<accession>A0ACC2TE99</accession>
<organism evidence="1 2">
    <name type="scientific">Entomophthora muscae</name>
    <dbReference type="NCBI Taxonomy" id="34485"/>
    <lineage>
        <taxon>Eukaryota</taxon>
        <taxon>Fungi</taxon>
        <taxon>Fungi incertae sedis</taxon>
        <taxon>Zoopagomycota</taxon>
        <taxon>Entomophthoromycotina</taxon>
        <taxon>Entomophthoromycetes</taxon>
        <taxon>Entomophthorales</taxon>
        <taxon>Entomophthoraceae</taxon>
        <taxon>Entomophthora</taxon>
    </lineage>
</organism>
<evidence type="ECO:0000313" key="1">
    <source>
        <dbReference type="EMBL" id="KAJ9072922.1"/>
    </source>
</evidence>